<evidence type="ECO:0000313" key="4">
    <source>
        <dbReference type="Proteomes" id="UP000031575"/>
    </source>
</evidence>
<keyword evidence="4" id="KW-1185">Reference proteome</keyword>
<comment type="caution">
    <text evidence="3">The sequence shown here is derived from an EMBL/GenBank/DDBJ whole genome shotgun (WGS) entry which is preliminary data.</text>
</comment>
<dbReference type="RefSeq" id="XP_040617067.1">
    <property type="nucleotide sequence ID" value="XM_040767141.1"/>
</dbReference>
<sequence length="90" mass="9720">MSADDGRRDSTLALGLPHILRITDTTDMVWAMFLSMGAGGGPVSANLIIRDKRINKARSGSKGEEGIEVPPKSTTKPLWSTLHDDFLSPL</sequence>
<keyword evidence="2" id="KW-0812">Transmembrane</keyword>
<feature type="region of interest" description="Disordered" evidence="1">
    <location>
        <begin position="57"/>
        <end position="76"/>
    </location>
</feature>
<evidence type="ECO:0000256" key="1">
    <source>
        <dbReference type="SAM" id="MobiDB-lite"/>
    </source>
</evidence>
<protein>
    <submittedName>
        <fullName evidence="3">Uncharacterized protein</fullName>
    </submittedName>
</protein>
<organism evidence="3 4">
    <name type="scientific">Sporothrix brasiliensis 5110</name>
    <dbReference type="NCBI Taxonomy" id="1398154"/>
    <lineage>
        <taxon>Eukaryota</taxon>
        <taxon>Fungi</taxon>
        <taxon>Dikarya</taxon>
        <taxon>Ascomycota</taxon>
        <taxon>Pezizomycotina</taxon>
        <taxon>Sordariomycetes</taxon>
        <taxon>Sordariomycetidae</taxon>
        <taxon>Ophiostomatales</taxon>
        <taxon>Ophiostomataceae</taxon>
        <taxon>Sporothrix</taxon>
    </lineage>
</organism>
<dbReference type="HOGENOM" id="CLU_2442303_0_0_1"/>
<keyword evidence="2" id="KW-1133">Transmembrane helix</keyword>
<keyword evidence="2" id="KW-0472">Membrane</keyword>
<dbReference type="Proteomes" id="UP000031575">
    <property type="component" value="Unassembled WGS sequence"/>
</dbReference>
<dbReference type="EMBL" id="AWTV01000009">
    <property type="protein sequence ID" value="KIH89057.1"/>
    <property type="molecule type" value="Genomic_DNA"/>
</dbReference>
<accession>A0A0C2IVP8</accession>
<gene>
    <name evidence="3" type="ORF">SPBR_09015</name>
</gene>
<feature type="transmembrane region" description="Helical" evidence="2">
    <location>
        <begin position="28"/>
        <end position="49"/>
    </location>
</feature>
<proteinExistence type="predicted"/>
<evidence type="ECO:0000313" key="3">
    <source>
        <dbReference type="EMBL" id="KIH89057.1"/>
    </source>
</evidence>
<name>A0A0C2IVP8_9PEZI</name>
<dbReference type="VEuPathDB" id="FungiDB:SPBR_09015"/>
<evidence type="ECO:0000256" key="2">
    <source>
        <dbReference type="SAM" id="Phobius"/>
    </source>
</evidence>
<dbReference type="GeneID" id="63682062"/>
<reference evidence="3 4" key="1">
    <citation type="journal article" date="2014" name="BMC Genomics">
        <title>Comparative genomics of the major fungal agents of human and animal Sporotrichosis: Sporothrix schenckii and Sporothrix brasiliensis.</title>
        <authorList>
            <person name="Teixeira M.M."/>
            <person name="de Almeida L.G."/>
            <person name="Kubitschek-Barreira P."/>
            <person name="Alves F.L."/>
            <person name="Kioshima E.S."/>
            <person name="Abadio A.K."/>
            <person name="Fernandes L."/>
            <person name="Derengowski L.S."/>
            <person name="Ferreira K.S."/>
            <person name="Souza R.C."/>
            <person name="Ruiz J.C."/>
            <person name="de Andrade N.C."/>
            <person name="Paes H.C."/>
            <person name="Nicola A.M."/>
            <person name="Albuquerque P."/>
            <person name="Gerber A.L."/>
            <person name="Martins V.P."/>
            <person name="Peconick L.D."/>
            <person name="Neto A.V."/>
            <person name="Chaucanez C.B."/>
            <person name="Silva P.A."/>
            <person name="Cunha O.L."/>
            <person name="de Oliveira F.F."/>
            <person name="dos Santos T.C."/>
            <person name="Barros A.L."/>
            <person name="Soares M.A."/>
            <person name="de Oliveira L.M."/>
            <person name="Marini M.M."/>
            <person name="Villalobos-Duno H."/>
            <person name="Cunha M.M."/>
            <person name="de Hoog S."/>
            <person name="da Silveira J.F."/>
            <person name="Henrissat B."/>
            <person name="Nino-Vega G.A."/>
            <person name="Cisalpino P.S."/>
            <person name="Mora-Montes H.M."/>
            <person name="Almeida S.R."/>
            <person name="Stajich J.E."/>
            <person name="Lopes-Bezerra L.M."/>
            <person name="Vasconcelos A.T."/>
            <person name="Felipe M.S."/>
        </authorList>
    </citation>
    <scope>NUCLEOTIDE SEQUENCE [LARGE SCALE GENOMIC DNA]</scope>
    <source>
        <strain evidence="3 4">5110</strain>
    </source>
</reference>
<dbReference type="OrthoDB" id="10617049at2759"/>
<dbReference type="AlphaFoldDB" id="A0A0C2IVP8"/>